<dbReference type="AlphaFoldDB" id="A0A445MYH9"/>
<reference evidence="1" key="1">
    <citation type="submission" date="2018-01" db="EMBL/GenBank/DDBJ databases">
        <authorList>
            <person name="Regsiter A."/>
            <person name="William W."/>
        </authorList>
    </citation>
    <scope>NUCLEOTIDE SEQUENCE</scope>
    <source>
        <strain evidence="1">TRIP AH-1</strain>
    </source>
</reference>
<evidence type="ECO:0000313" key="1">
    <source>
        <dbReference type="EMBL" id="SPD74536.1"/>
    </source>
</evidence>
<gene>
    <name evidence="1" type="ORF">PITCH_A240007</name>
</gene>
<protein>
    <submittedName>
        <fullName evidence="1">Uncharacterized protein</fullName>
    </submittedName>
</protein>
<name>A0A445MYH9_9BACT</name>
<proteinExistence type="predicted"/>
<accession>A0A445MYH9</accession>
<dbReference type="EMBL" id="OJIN01000157">
    <property type="protein sequence ID" value="SPD74536.1"/>
    <property type="molecule type" value="Genomic_DNA"/>
</dbReference>
<sequence length="139" mass="16032">MPNKKPAFGILQGHQNVDQIQFNIIFRKPEYPVIVISANRLYSAFNIKQLAKSCVSSVPIEKNSYIQVIDSSGSEFWYSPEKYILSPGFAFKKWTKKMIIEAFNNSINAKDTSQEYSMKSLSSKRLEKILRDICEMLRP</sequence>
<organism evidence="1">
    <name type="scientific">uncultured Desulfobacterium sp</name>
    <dbReference type="NCBI Taxonomy" id="201089"/>
    <lineage>
        <taxon>Bacteria</taxon>
        <taxon>Pseudomonadati</taxon>
        <taxon>Thermodesulfobacteriota</taxon>
        <taxon>Desulfobacteria</taxon>
        <taxon>Desulfobacterales</taxon>
        <taxon>Desulfobacteriaceae</taxon>
        <taxon>Desulfobacterium</taxon>
        <taxon>environmental samples</taxon>
    </lineage>
</organism>